<feature type="region of interest" description="Disordered" evidence="1">
    <location>
        <begin position="286"/>
        <end position="379"/>
    </location>
</feature>
<proteinExistence type="predicted"/>
<reference evidence="3" key="2">
    <citation type="journal article" date="2020" name="Nat. Commun.">
        <title>Large-scale genome sequencing of mycorrhizal fungi provides insights into the early evolution of symbiotic traits.</title>
        <authorList>
            <person name="Miyauchi S."/>
            <person name="Kiss E."/>
            <person name="Kuo A."/>
            <person name="Drula E."/>
            <person name="Kohler A."/>
            <person name="Sanchez-Garcia M."/>
            <person name="Morin E."/>
            <person name="Andreopoulos B."/>
            <person name="Barry K.W."/>
            <person name="Bonito G."/>
            <person name="Buee M."/>
            <person name="Carver A."/>
            <person name="Chen C."/>
            <person name="Cichocki N."/>
            <person name="Clum A."/>
            <person name="Culley D."/>
            <person name="Crous P.W."/>
            <person name="Fauchery L."/>
            <person name="Girlanda M."/>
            <person name="Hayes R.D."/>
            <person name="Keri Z."/>
            <person name="LaButti K."/>
            <person name="Lipzen A."/>
            <person name="Lombard V."/>
            <person name="Magnuson J."/>
            <person name="Maillard F."/>
            <person name="Murat C."/>
            <person name="Nolan M."/>
            <person name="Ohm R.A."/>
            <person name="Pangilinan J."/>
            <person name="Pereira M.F."/>
            <person name="Perotto S."/>
            <person name="Peter M."/>
            <person name="Pfister S."/>
            <person name="Riley R."/>
            <person name="Sitrit Y."/>
            <person name="Stielow J.B."/>
            <person name="Szollosi G."/>
            <person name="Zifcakova L."/>
            <person name="Stursova M."/>
            <person name="Spatafora J.W."/>
            <person name="Tedersoo L."/>
            <person name="Vaario L.M."/>
            <person name="Yamada A."/>
            <person name="Yan M."/>
            <person name="Wang P."/>
            <person name="Xu J."/>
            <person name="Bruns T."/>
            <person name="Baldrian P."/>
            <person name="Vilgalys R."/>
            <person name="Dunand C."/>
            <person name="Henrissat B."/>
            <person name="Grigoriev I.V."/>
            <person name="Hibbett D."/>
            <person name="Nagy L.G."/>
            <person name="Martin F.M."/>
        </authorList>
    </citation>
    <scope>NUCLEOTIDE SEQUENCE</scope>
    <source>
        <strain evidence="3">Prilba</strain>
    </source>
</reference>
<keyword evidence="2" id="KW-0472">Membrane</keyword>
<protein>
    <submittedName>
        <fullName evidence="3">Uncharacterized protein</fullName>
    </submittedName>
</protein>
<gene>
    <name evidence="3" type="ORF">DFH94DRAFT_737125</name>
</gene>
<feature type="compositionally biased region" description="Low complexity" evidence="1">
    <location>
        <begin position="153"/>
        <end position="197"/>
    </location>
</feature>
<feature type="compositionally biased region" description="Polar residues" evidence="1">
    <location>
        <begin position="360"/>
        <end position="379"/>
    </location>
</feature>
<feature type="region of interest" description="Disordered" evidence="1">
    <location>
        <begin position="92"/>
        <end position="213"/>
    </location>
</feature>
<feature type="compositionally biased region" description="Low complexity" evidence="1">
    <location>
        <begin position="307"/>
        <end position="324"/>
    </location>
</feature>
<keyword evidence="2" id="KW-0812">Transmembrane</keyword>
<organism evidence="3 4">
    <name type="scientific">Russula ochroleuca</name>
    <dbReference type="NCBI Taxonomy" id="152965"/>
    <lineage>
        <taxon>Eukaryota</taxon>
        <taxon>Fungi</taxon>
        <taxon>Dikarya</taxon>
        <taxon>Basidiomycota</taxon>
        <taxon>Agaricomycotina</taxon>
        <taxon>Agaricomycetes</taxon>
        <taxon>Russulales</taxon>
        <taxon>Russulaceae</taxon>
        <taxon>Russula</taxon>
    </lineage>
</organism>
<evidence type="ECO:0000313" key="3">
    <source>
        <dbReference type="EMBL" id="KAF8480971.1"/>
    </source>
</evidence>
<feature type="region of interest" description="Disordered" evidence="1">
    <location>
        <begin position="1"/>
        <end position="28"/>
    </location>
</feature>
<reference evidence="3" key="1">
    <citation type="submission" date="2019-10" db="EMBL/GenBank/DDBJ databases">
        <authorList>
            <consortium name="DOE Joint Genome Institute"/>
            <person name="Kuo A."/>
            <person name="Miyauchi S."/>
            <person name="Kiss E."/>
            <person name="Drula E."/>
            <person name="Kohler A."/>
            <person name="Sanchez-Garcia M."/>
            <person name="Andreopoulos B."/>
            <person name="Barry K.W."/>
            <person name="Bonito G."/>
            <person name="Buee M."/>
            <person name="Carver A."/>
            <person name="Chen C."/>
            <person name="Cichocki N."/>
            <person name="Clum A."/>
            <person name="Culley D."/>
            <person name="Crous P.W."/>
            <person name="Fauchery L."/>
            <person name="Girlanda M."/>
            <person name="Hayes R."/>
            <person name="Keri Z."/>
            <person name="LaButti K."/>
            <person name="Lipzen A."/>
            <person name="Lombard V."/>
            <person name="Magnuson J."/>
            <person name="Maillard F."/>
            <person name="Morin E."/>
            <person name="Murat C."/>
            <person name="Nolan M."/>
            <person name="Ohm R."/>
            <person name="Pangilinan J."/>
            <person name="Pereira M."/>
            <person name="Perotto S."/>
            <person name="Peter M."/>
            <person name="Riley R."/>
            <person name="Sitrit Y."/>
            <person name="Stielow B."/>
            <person name="Szollosi G."/>
            <person name="Zifcakova L."/>
            <person name="Stursova M."/>
            <person name="Spatafora J.W."/>
            <person name="Tedersoo L."/>
            <person name="Vaario L.-M."/>
            <person name="Yamada A."/>
            <person name="Yan M."/>
            <person name="Wang P."/>
            <person name="Xu J."/>
            <person name="Bruns T."/>
            <person name="Baldrian P."/>
            <person name="Vilgalys R."/>
            <person name="Henrissat B."/>
            <person name="Grigoriev I.V."/>
            <person name="Hibbett D."/>
            <person name="Nagy L.G."/>
            <person name="Martin F.M."/>
        </authorList>
    </citation>
    <scope>NUCLEOTIDE SEQUENCE</scope>
    <source>
        <strain evidence="3">Prilba</strain>
    </source>
</reference>
<evidence type="ECO:0000256" key="1">
    <source>
        <dbReference type="SAM" id="MobiDB-lite"/>
    </source>
</evidence>
<feature type="compositionally biased region" description="Polar residues" evidence="1">
    <location>
        <begin position="1"/>
        <end position="15"/>
    </location>
</feature>
<feature type="transmembrane region" description="Helical" evidence="2">
    <location>
        <begin position="38"/>
        <end position="60"/>
    </location>
</feature>
<accession>A0A9P5MX78</accession>
<evidence type="ECO:0000256" key="2">
    <source>
        <dbReference type="SAM" id="Phobius"/>
    </source>
</evidence>
<comment type="caution">
    <text evidence="3">The sequence shown here is derived from an EMBL/GenBank/DDBJ whole genome shotgun (WGS) entry which is preliminary data.</text>
</comment>
<dbReference type="OrthoDB" id="3270653at2759"/>
<sequence length="379" mass="40828">MMQLSSSSDFTTTPHPTHRSLRHFPRDASSKHVSNTTIIIIVVSASVGGLILGIVFWRILSRLLAPKSAPLPPRQGLVHERELQLAAFTEHKDSLPDDPSTPEGSDSALLPSAREWPTYSTNRASSYTHETDEGAEAGRASSQGNHLHPPLPHFFAPSNSQSTSSSSLPSSNDNSSPSSDAPAAPFPTTSSPSQSFRRTADRRRSRPTSMVSLGTTYASIRSRQSIIRAAPHAPHSNVQIVIPAPLAPNLYGQTVGVGPRPQRSFVRGNAYSDSWRTSLADTWISVGQHEPEPSHDSMEGRSRLMRRGSSPGPLPPRSRSNPSPLSRPHPSSRPMPDDLPRGTHPPVPRVPSGYGVLPRQHSQPPSAPSRQGASLSPSP</sequence>
<evidence type="ECO:0000313" key="4">
    <source>
        <dbReference type="Proteomes" id="UP000759537"/>
    </source>
</evidence>
<keyword evidence="4" id="KW-1185">Reference proteome</keyword>
<name>A0A9P5MX78_9AGAM</name>
<dbReference type="Proteomes" id="UP000759537">
    <property type="component" value="Unassembled WGS sequence"/>
</dbReference>
<dbReference type="AlphaFoldDB" id="A0A9P5MX78"/>
<feature type="compositionally biased region" description="Basic and acidic residues" evidence="1">
    <location>
        <begin position="289"/>
        <end position="302"/>
    </location>
</feature>
<feature type="compositionally biased region" description="Polar residues" evidence="1">
    <location>
        <begin position="118"/>
        <end position="128"/>
    </location>
</feature>
<keyword evidence="2" id="KW-1133">Transmembrane helix</keyword>
<dbReference type="EMBL" id="WHVB01000007">
    <property type="protein sequence ID" value="KAF8480971.1"/>
    <property type="molecule type" value="Genomic_DNA"/>
</dbReference>